<comment type="caution">
    <text evidence="1">The sequence shown here is derived from an EMBL/GenBank/DDBJ whole genome shotgun (WGS) entry which is preliminary data.</text>
</comment>
<dbReference type="PANTHER" id="PTHR34130:SF8">
    <property type="entry name" value="TRANSMEMBRANE PROTEIN"/>
    <property type="match status" value="1"/>
</dbReference>
<evidence type="ECO:0000313" key="1">
    <source>
        <dbReference type="EMBL" id="KAK4778323.1"/>
    </source>
</evidence>
<dbReference type="AlphaFoldDB" id="A0AAN7QX37"/>
<keyword evidence="2" id="KW-1185">Reference proteome</keyword>
<sequence length="186" mass="20623">MTDPYNESSSFPSPSKLDVFQFSLTGESGSFRLDVIAIPPEKPEYVLQSDAYFERFRRSGRESAAASLSRSSSLRLCRSSRAVVPLTGSFSSSQRSPSSKRKYRVLIGVTKFPSRMDMCEIKRRQSLQPPTPLFPVGGSNGEDVLIEMAMGEKSQNHSQWSLSTLPLRCRSRLVTVLARASLGCMS</sequence>
<protein>
    <submittedName>
        <fullName evidence="1">Uncharacterized protein</fullName>
    </submittedName>
</protein>
<accession>A0AAN7QX37</accession>
<dbReference type="EMBL" id="JAXIOK010000002">
    <property type="protein sequence ID" value="KAK4778323.1"/>
    <property type="molecule type" value="Genomic_DNA"/>
</dbReference>
<gene>
    <name evidence="1" type="ORF">SAY87_018510</name>
</gene>
<proteinExistence type="predicted"/>
<name>A0AAN7QX37_9MYRT</name>
<dbReference type="Proteomes" id="UP001345219">
    <property type="component" value="Chromosome 14"/>
</dbReference>
<organism evidence="1 2">
    <name type="scientific">Trapa incisa</name>
    <dbReference type="NCBI Taxonomy" id="236973"/>
    <lineage>
        <taxon>Eukaryota</taxon>
        <taxon>Viridiplantae</taxon>
        <taxon>Streptophyta</taxon>
        <taxon>Embryophyta</taxon>
        <taxon>Tracheophyta</taxon>
        <taxon>Spermatophyta</taxon>
        <taxon>Magnoliopsida</taxon>
        <taxon>eudicotyledons</taxon>
        <taxon>Gunneridae</taxon>
        <taxon>Pentapetalae</taxon>
        <taxon>rosids</taxon>
        <taxon>malvids</taxon>
        <taxon>Myrtales</taxon>
        <taxon>Lythraceae</taxon>
        <taxon>Trapa</taxon>
    </lineage>
</organism>
<dbReference type="PANTHER" id="PTHR34130">
    <property type="entry name" value="OS08G0243800 PROTEIN"/>
    <property type="match status" value="1"/>
</dbReference>
<reference evidence="1 2" key="1">
    <citation type="journal article" date="2023" name="Hortic Res">
        <title>Pangenome of water caltrop reveals structural variations and asymmetric subgenome divergence after allopolyploidization.</title>
        <authorList>
            <person name="Zhang X."/>
            <person name="Chen Y."/>
            <person name="Wang L."/>
            <person name="Yuan Y."/>
            <person name="Fang M."/>
            <person name="Shi L."/>
            <person name="Lu R."/>
            <person name="Comes H.P."/>
            <person name="Ma Y."/>
            <person name="Chen Y."/>
            <person name="Huang G."/>
            <person name="Zhou Y."/>
            <person name="Zheng Z."/>
            <person name="Qiu Y."/>
        </authorList>
    </citation>
    <scope>NUCLEOTIDE SEQUENCE [LARGE SCALE GENOMIC DNA]</scope>
    <source>
        <tissue evidence="1">Roots</tissue>
    </source>
</reference>
<evidence type="ECO:0000313" key="2">
    <source>
        <dbReference type="Proteomes" id="UP001345219"/>
    </source>
</evidence>